<evidence type="ECO:0000313" key="3">
    <source>
        <dbReference type="Proteomes" id="UP000279909"/>
    </source>
</evidence>
<dbReference type="GO" id="GO:0047487">
    <property type="term" value="F:oligogalacturonide lyase activity"/>
    <property type="evidence" value="ECO:0007669"/>
    <property type="project" value="InterPro"/>
</dbReference>
<dbReference type="InterPro" id="IPR027946">
    <property type="entry name" value="Ogl_dom"/>
</dbReference>
<evidence type="ECO:0000313" key="2">
    <source>
        <dbReference type="EMBL" id="RNC99902.1"/>
    </source>
</evidence>
<dbReference type="SUPFAM" id="SSF82171">
    <property type="entry name" value="DPP6 N-terminal domain-like"/>
    <property type="match status" value="2"/>
</dbReference>
<sequence>MIGKEFPSEFKEYIDEKTGNVVKQLTSNGSNNFHFYFTDNSFCTGDQDIYFLSDRSSKRSEIYNLFKMNLATGRILQLTDEPKGITPSFHTKTPDGDIVVYVTGRLLKKLEISTFQTTVLYEEKPGIDLGHPHISADKKYIGMARNEFVPIERGANYRGFKETMYATKKGWITLISMDGKEVFDVFEDTHWLGHFQFSPINSSLATFCHEGPWNLVHQRIWLLDIRSRSPQPLFRQGEDDCIGHEFWTSDGKIFFDNRRKGHDGTITVHRTQATIQKSHTSGQIPFVGLADEEGNLIRQIDLPFYCNHYHSNFNNTVLVGDEVEDLVLIDISGEKATIQTLCSHKTSWITQQTHCHPTFSWNNEKILFTSDREGPCNLYLIELPKQT</sequence>
<dbReference type="EMBL" id="RHLQ01000011">
    <property type="protein sequence ID" value="RNC99902.1"/>
    <property type="molecule type" value="Genomic_DNA"/>
</dbReference>
<dbReference type="Gene3D" id="2.130.10.10">
    <property type="entry name" value="YVTN repeat-like/Quinoprotein amine dehydrogenase"/>
    <property type="match status" value="1"/>
</dbReference>
<protein>
    <recommendedName>
        <fullName evidence="1">Oligogalacturonate lyase domain-containing protein</fullName>
    </recommendedName>
</protein>
<gene>
    <name evidence="2" type="ORF">EC501_06285</name>
</gene>
<name>A0A3M8HC01_9BACI</name>
<keyword evidence="3" id="KW-1185">Reference proteome</keyword>
<accession>A0A3M8HC01</accession>
<dbReference type="RefSeq" id="WP_122971444.1">
    <property type="nucleotide sequence ID" value="NZ_RHLQ01000011.1"/>
</dbReference>
<dbReference type="AlphaFoldDB" id="A0A3M8HC01"/>
<comment type="caution">
    <text evidence="2">The sequence shown here is derived from an EMBL/GenBank/DDBJ whole genome shotgun (WGS) entry which is preliminary data.</text>
</comment>
<evidence type="ECO:0000259" key="1">
    <source>
        <dbReference type="Pfam" id="PF14583"/>
    </source>
</evidence>
<dbReference type="Pfam" id="PF14583">
    <property type="entry name" value="Pectate_lyase22"/>
    <property type="match status" value="1"/>
</dbReference>
<dbReference type="Proteomes" id="UP000279909">
    <property type="component" value="Unassembled WGS sequence"/>
</dbReference>
<feature type="domain" description="Oligogalacturonate lyase" evidence="1">
    <location>
        <begin position="3"/>
        <end position="385"/>
    </location>
</feature>
<reference evidence="2 3" key="1">
    <citation type="journal article" date="2014" name="Int. J. Syst. Evol. Microbiol.">
        <title>Lysinibacillus halotolerans sp. nov., isolated from saline-alkaline soil.</title>
        <authorList>
            <person name="Kong D."/>
            <person name="Wang Y."/>
            <person name="Zhao B."/>
            <person name="Li Y."/>
            <person name="Song J."/>
            <person name="Zhai Y."/>
            <person name="Zhang C."/>
            <person name="Wang H."/>
            <person name="Chen X."/>
            <person name="Zhao B."/>
            <person name="Ruan Z."/>
        </authorList>
    </citation>
    <scope>NUCLEOTIDE SEQUENCE [LARGE SCALE GENOMIC DNA]</scope>
    <source>
        <strain evidence="2 3">MCCC 1A12703</strain>
    </source>
</reference>
<proteinExistence type="predicted"/>
<dbReference type="OrthoDB" id="8432779at2"/>
<dbReference type="GO" id="GO:0045490">
    <property type="term" value="P:pectin catabolic process"/>
    <property type="evidence" value="ECO:0007669"/>
    <property type="project" value="InterPro"/>
</dbReference>
<dbReference type="InterPro" id="IPR015943">
    <property type="entry name" value="WD40/YVTN_repeat-like_dom_sf"/>
</dbReference>
<organism evidence="2 3">
    <name type="scientific">Lysinibacillus halotolerans</name>
    <dbReference type="NCBI Taxonomy" id="1368476"/>
    <lineage>
        <taxon>Bacteria</taxon>
        <taxon>Bacillati</taxon>
        <taxon>Bacillota</taxon>
        <taxon>Bacilli</taxon>
        <taxon>Bacillales</taxon>
        <taxon>Bacillaceae</taxon>
        <taxon>Lysinibacillus</taxon>
    </lineage>
</organism>